<dbReference type="InterPro" id="IPR023809">
    <property type="entry name" value="Thiopep_bacteriocin_synth_dom"/>
</dbReference>
<dbReference type="EMBL" id="FNGY01000001">
    <property type="protein sequence ID" value="SDL34742.1"/>
    <property type="molecule type" value="Genomic_DNA"/>
</dbReference>
<accession>A0A1G9JBS8</accession>
<dbReference type="NCBIfam" id="TIGR03891">
    <property type="entry name" value="thiopep_ocin"/>
    <property type="match status" value="1"/>
</dbReference>
<dbReference type="Pfam" id="PF14028">
    <property type="entry name" value="Lant_dehydr_C"/>
    <property type="match status" value="1"/>
</dbReference>
<dbReference type="RefSeq" id="WP_074604104.1">
    <property type="nucleotide sequence ID" value="NZ_FNGY01000001.1"/>
</dbReference>
<dbReference type="Pfam" id="PF04738">
    <property type="entry name" value="Lant_dehydr_N"/>
    <property type="match status" value="1"/>
</dbReference>
<organism evidence="3 4">
    <name type="scientific">Pedobacter steynii</name>
    <dbReference type="NCBI Taxonomy" id="430522"/>
    <lineage>
        <taxon>Bacteria</taxon>
        <taxon>Pseudomonadati</taxon>
        <taxon>Bacteroidota</taxon>
        <taxon>Sphingobacteriia</taxon>
        <taxon>Sphingobacteriales</taxon>
        <taxon>Sphingobacteriaceae</taxon>
        <taxon>Pedobacter</taxon>
    </lineage>
</organism>
<keyword evidence="4" id="KW-1185">Reference proteome</keyword>
<dbReference type="Proteomes" id="UP000183200">
    <property type="component" value="Unassembled WGS sequence"/>
</dbReference>
<evidence type="ECO:0000313" key="3">
    <source>
        <dbReference type="EMBL" id="SDL34742.1"/>
    </source>
</evidence>
<dbReference type="AlphaFoldDB" id="A0A1G9JBS8"/>
<sequence length="1057" mass="122170">MSHFKNNYTFNRNFVARLPVLPYKTSYTQEEVKSLFEELEIFREAVFLASPVLYREAEKWVKGEVPNKQESDKIVTSLTKYLIRMSTRCTPFGLFASCSHAEWGTANDIEISENLLRHTRLDMLYLCELSRTLEKLPEIKPYLKYYPNTSIYPLGDELRYVEYQVVNGKRMHQISSVQKTNEAAAMLEQSKKGATAAELSAIIEEMGYSPVEAMEFIHNCIDAQLLISEIEPEVTGDDVFSQIINVMQRISNEGAELSKELNLLLPLKAAIQELDQKGKNDPAAYQQVVEMARSLNVSINEKYLFQTDTFRPDGKTILSEHLQEDILEAMDILCALNPIRSNENLQSFAKNFYTRYEEREVPILEALDTESGVGYQVKQKNGFSPLLDGLVLNKRYADYFGIDVHKQELFLLSKLEEAMTLGHKTIRLSTEELKASGNLASYDDLPLTMSGILSYLGEEMIHIESFAGSSAINVLGRFGHADQNIKSTIQNLVDQELALETQAILAEIVHLPESRVGNILLHPKYRKYEIPYLAKASVDADHIIGLDDIMISVNRNKIVLRSKKLNKEILPRLSNAHNYAHNAQPVYQFLCDMQHQHGRRGLNFQWFDLAKKHKFLPRVTVGNVVISFATWTLDKKEINAFLAAAKDMNAIKSQLQKLDLPELITVADGDNTLLVDFKESNSANLFIDMIKNRDTVILKEHIFSDHNYPFLDKQGNKYLNQLILPISRKQATTTGNTLLKTAKPEGTVQRTFTVGSEWLYFKLYCGTQISERIIAEKLQPMVQELKEKELINGWFFLRFADPDQHLRIRFRLKKPECTGEVILIVKKHLDYFIQEKLVWKTIIDTYEREIERYGEKNISLMEDIFYYDSESVVQVLENIEGLEGETIRWLWGMRSIDALLDDFGLNADEKLIFLEPIKMGFAQEFNADKNTNLQINKKYRDFRTEIYKSMDREKDVENEYAPLFEFIEERSNNIRSLIIPQLDHLMKDQESKTPLMNILSSMTHMHMIRLFPFQQRVHEMIIYEFLYTYYKTQKAMKNGKSGLNKEFSRKDKVAEQS</sequence>
<dbReference type="InterPro" id="IPR006827">
    <property type="entry name" value="Lant_deHydtase_N"/>
</dbReference>
<proteinExistence type="predicted"/>
<dbReference type="OrthoDB" id="1273722at2"/>
<gene>
    <name evidence="3" type="ORF">SAMN05421820_101209</name>
</gene>
<feature type="domain" description="Lantibiotic dehydratase N-terminal" evidence="1">
    <location>
        <begin position="40"/>
        <end position="685"/>
    </location>
</feature>
<protein>
    <submittedName>
        <fullName evidence="3">Thiopeptide-type bacteriocin biosynthesis domain-containing protein</fullName>
    </submittedName>
</protein>
<feature type="domain" description="Thiopeptide-type bacteriocin biosynthesis" evidence="2">
    <location>
        <begin position="758"/>
        <end position="1030"/>
    </location>
</feature>
<evidence type="ECO:0000259" key="2">
    <source>
        <dbReference type="Pfam" id="PF14028"/>
    </source>
</evidence>
<reference evidence="4" key="1">
    <citation type="submission" date="2016-10" db="EMBL/GenBank/DDBJ databases">
        <authorList>
            <person name="Varghese N."/>
            <person name="Submissions S."/>
        </authorList>
    </citation>
    <scope>NUCLEOTIDE SEQUENCE [LARGE SCALE GENOMIC DNA]</scope>
    <source>
        <strain evidence="4">DSM 19110</strain>
    </source>
</reference>
<name>A0A1G9JBS8_9SPHI</name>
<evidence type="ECO:0000313" key="4">
    <source>
        <dbReference type="Proteomes" id="UP000183200"/>
    </source>
</evidence>
<evidence type="ECO:0000259" key="1">
    <source>
        <dbReference type="Pfam" id="PF04738"/>
    </source>
</evidence>